<dbReference type="AlphaFoldDB" id="A0A217EEH2"/>
<dbReference type="EMBL" id="FZLN01000001">
    <property type="protein sequence ID" value="SNQ28610.1"/>
    <property type="molecule type" value="Genomic_DNA"/>
</dbReference>
<feature type="active site" evidence="5">
    <location>
        <position position="253"/>
    </location>
</feature>
<dbReference type="InterPro" id="IPR015590">
    <property type="entry name" value="Aldehyde_DH_dom"/>
</dbReference>
<evidence type="ECO:0000259" key="8">
    <source>
        <dbReference type="Pfam" id="PF00171"/>
    </source>
</evidence>
<dbReference type="CDD" id="cd07133">
    <property type="entry name" value="ALDH_CALDH_CalB"/>
    <property type="match status" value="1"/>
</dbReference>
<sequence length="470" mass="53191">MASPTENLTEDLNSYFKAQQQAYQQQSYPAYEERKIWLMRLYTLLQQEQHIFIDAINKDYVHRSADESQIAEIIPSLSAIKYCLKHLKKWMQPNSRDVAMLFQPAKAYVLAQPLGVIGIMVPWNYPLFLAFGPLCQALAAGNRVMLKMSEYTPHFAIAFKDAIGRVFPQDLITVVIGDTDTAKAFTQLPFNHLFFTGSTAVGQHIMQTAAANLTPVTLELGGKSPAIITKNAELDEAVERIAFGKTMNAGQTCVAPDYVLIDQSLKEDFIDKYLKTLEQFYPKVADNPDYTAIINDRHLKRLTDYVTDAIHHGAIIHQMQGHSDGRRFLHCVLENMTDDMTIAHEEIFGPILPVIPYEHLDDAIVYINQRPRPLALYYFGHDAKAQQHVILNTHSGGICLNETLIHVAQEDLPFGGVGASGMGRYHGIEGFKTFSHEKSVFVRPKLSFMKLIYPPYGTWIQKTLMKFYSK</sequence>
<evidence type="ECO:0000256" key="6">
    <source>
        <dbReference type="PROSITE-ProRule" id="PRU10007"/>
    </source>
</evidence>
<dbReference type="GO" id="GO:0004029">
    <property type="term" value="F:aldehyde dehydrogenase (NAD+) activity"/>
    <property type="evidence" value="ECO:0007669"/>
    <property type="project" value="TreeGrafter"/>
</dbReference>
<evidence type="ECO:0000256" key="4">
    <source>
        <dbReference type="PIRNR" id="PIRNR036492"/>
    </source>
</evidence>
<evidence type="ECO:0000313" key="10">
    <source>
        <dbReference type="Proteomes" id="UP000243463"/>
    </source>
</evidence>
<proteinExistence type="inferred from homology"/>
<feature type="domain" description="Aldehyde dehydrogenase" evidence="8">
    <location>
        <begin position="9"/>
        <end position="440"/>
    </location>
</feature>
<dbReference type="Gene3D" id="3.40.605.10">
    <property type="entry name" value="Aldehyde Dehydrogenase, Chain A, domain 1"/>
    <property type="match status" value="1"/>
</dbReference>
<evidence type="ECO:0000256" key="5">
    <source>
        <dbReference type="PIRSR" id="PIRSR036492-1"/>
    </source>
</evidence>
<dbReference type="InterPro" id="IPR016162">
    <property type="entry name" value="Ald_DH_N"/>
</dbReference>
<dbReference type="Gene3D" id="3.40.309.10">
    <property type="entry name" value="Aldehyde Dehydrogenase, Chain A, domain 2"/>
    <property type="match status" value="1"/>
</dbReference>
<evidence type="ECO:0000313" key="9">
    <source>
        <dbReference type="EMBL" id="SNQ28610.1"/>
    </source>
</evidence>
<comment type="similarity">
    <text evidence="1 4 7">Belongs to the aldehyde dehydrogenase family.</text>
</comment>
<dbReference type="InterPro" id="IPR016161">
    <property type="entry name" value="Ald_DH/histidinol_DH"/>
</dbReference>
<accession>A0A217EEH2</accession>
<dbReference type="GO" id="GO:0005737">
    <property type="term" value="C:cytoplasm"/>
    <property type="evidence" value="ECO:0007669"/>
    <property type="project" value="TreeGrafter"/>
</dbReference>
<protein>
    <recommendedName>
        <fullName evidence="4">Aldehyde dehydrogenase</fullName>
    </recommendedName>
</protein>
<evidence type="ECO:0000256" key="2">
    <source>
        <dbReference type="ARBA" id="ARBA00023002"/>
    </source>
</evidence>
<dbReference type="SUPFAM" id="SSF53720">
    <property type="entry name" value="ALDH-like"/>
    <property type="match status" value="1"/>
</dbReference>
<dbReference type="InterPro" id="IPR016163">
    <property type="entry name" value="Ald_DH_C"/>
</dbReference>
<feature type="active site" evidence="5 6">
    <location>
        <position position="219"/>
    </location>
</feature>
<evidence type="ECO:0000256" key="1">
    <source>
        <dbReference type="ARBA" id="ARBA00009986"/>
    </source>
</evidence>
<dbReference type="Proteomes" id="UP000243463">
    <property type="component" value="Unassembled WGS sequence"/>
</dbReference>
<dbReference type="OrthoDB" id="9812625at2"/>
<dbReference type="InterPro" id="IPR012394">
    <property type="entry name" value="Aldehyde_DH_NAD(P)"/>
</dbReference>
<reference evidence="10" key="1">
    <citation type="submission" date="2017-06" db="EMBL/GenBank/DDBJ databases">
        <authorList>
            <person name="Varghese N."/>
            <person name="Submissions S."/>
        </authorList>
    </citation>
    <scope>NUCLEOTIDE SEQUENCE [LARGE SCALE GENOMIC DNA]</scope>
    <source>
        <strain evidence="10">ANC 5114</strain>
    </source>
</reference>
<name>A0A217EEH2_9GAMM</name>
<dbReference type="InterPro" id="IPR029510">
    <property type="entry name" value="Ald_DH_CS_GLU"/>
</dbReference>
<dbReference type="PIRSF" id="PIRSF036492">
    <property type="entry name" value="ALDH"/>
    <property type="match status" value="1"/>
</dbReference>
<dbReference type="Pfam" id="PF00171">
    <property type="entry name" value="Aldedh"/>
    <property type="match status" value="1"/>
</dbReference>
<keyword evidence="10" id="KW-1185">Reference proteome</keyword>
<dbReference type="RefSeq" id="WP_088822649.1">
    <property type="nucleotide sequence ID" value="NZ_FZLN01000001.1"/>
</dbReference>
<evidence type="ECO:0000256" key="3">
    <source>
        <dbReference type="ARBA" id="ARBA00023027"/>
    </source>
</evidence>
<dbReference type="PROSITE" id="PS00687">
    <property type="entry name" value="ALDEHYDE_DEHYDR_GLU"/>
    <property type="match status" value="1"/>
</dbReference>
<dbReference type="FunFam" id="3.40.309.10:FF:000003">
    <property type="entry name" value="Aldehyde dehydrogenase"/>
    <property type="match status" value="1"/>
</dbReference>
<dbReference type="GO" id="GO:0006081">
    <property type="term" value="P:aldehyde metabolic process"/>
    <property type="evidence" value="ECO:0007669"/>
    <property type="project" value="InterPro"/>
</dbReference>
<gene>
    <name evidence="9" type="ORF">SAMN05444584_0534</name>
</gene>
<keyword evidence="3" id="KW-0520">NAD</keyword>
<dbReference type="PANTHER" id="PTHR43570">
    <property type="entry name" value="ALDEHYDE DEHYDROGENASE"/>
    <property type="match status" value="1"/>
</dbReference>
<organism evidence="9 10">
    <name type="scientific">Acinetobacter apis</name>
    <dbReference type="NCBI Taxonomy" id="1229165"/>
    <lineage>
        <taxon>Bacteria</taxon>
        <taxon>Pseudomonadati</taxon>
        <taxon>Pseudomonadota</taxon>
        <taxon>Gammaproteobacteria</taxon>
        <taxon>Moraxellales</taxon>
        <taxon>Moraxellaceae</taxon>
        <taxon>Acinetobacter</taxon>
    </lineage>
</organism>
<dbReference type="PANTHER" id="PTHR43570:SF20">
    <property type="entry name" value="ALDEHYDE DEHYDROGENASE ALDX-RELATED"/>
    <property type="match status" value="1"/>
</dbReference>
<evidence type="ECO:0000256" key="7">
    <source>
        <dbReference type="RuleBase" id="RU003345"/>
    </source>
</evidence>
<keyword evidence="2 4" id="KW-0560">Oxidoreductase</keyword>